<evidence type="ECO:0000313" key="3">
    <source>
        <dbReference type="Proteomes" id="UP001437256"/>
    </source>
</evidence>
<proteinExistence type="predicted"/>
<evidence type="ECO:0000313" key="2">
    <source>
        <dbReference type="EMBL" id="KAL0059706.1"/>
    </source>
</evidence>
<organism evidence="2 3">
    <name type="scientific">Marasmius tenuissimus</name>
    <dbReference type="NCBI Taxonomy" id="585030"/>
    <lineage>
        <taxon>Eukaryota</taxon>
        <taxon>Fungi</taxon>
        <taxon>Dikarya</taxon>
        <taxon>Basidiomycota</taxon>
        <taxon>Agaricomycotina</taxon>
        <taxon>Agaricomycetes</taxon>
        <taxon>Agaricomycetidae</taxon>
        <taxon>Agaricales</taxon>
        <taxon>Marasmiineae</taxon>
        <taxon>Marasmiaceae</taxon>
        <taxon>Marasmius</taxon>
    </lineage>
</organism>
<comment type="caution">
    <text evidence="2">The sequence shown here is derived from an EMBL/GenBank/DDBJ whole genome shotgun (WGS) entry which is preliminary data.</text>
</comment>
<feature type="compositionally biased region" description="Basic and acidic residues" evidence="1">
    <location>
        <begin position="400"/>
        <end position="414"/>
    </location>
</feature>
<reference evidence="2 3" key="1">
    <citation type="submission" date="2024-05" db="EMBL/GenBank/DDBJ databases">
        <title>A draft genome resource for the thread blight pathogen Marasmius tenuissimus strain MS-2.</title>
        <authorList>
            <person name="Yulfo-Soto G.E."/>
            <person name="Baruah I.K."/>
            <person name="Amoako-Attah I."/>
            <person name="Bukari Y."/>
            <person name="Meinhardt L.W."/>
            <person name="Bailey B.A."/>
            <person name="Cohen S.P."/>
        </authorList>
    </citation>
    <scope>NUCLEOTIDE SEQUENCE [LARGE SCALE GENOMIC DNA]</scope>
    <source>
        <strain evidence="2 3">MS-2</strain>
    </source>
</reference>
<evidence type="ECO:0000256" key="1">
    <source>
        <dbReference type="SAM" id="MobiDB-lite"/>
    </source>
</evidence>
<accession>A0ABR2ZDH1</accession>
<gene>
    <name evidence="2" type="ORF">AAF712_013539</name>
</gene>
<dbReference type="Proteomes" id="UP001437256">
    <property type="component" value="Unassembled WGS sequence"/>
</dbReference>
<feature type="region of interest" description="Disordered" evidence="1">
    <location>
        <begin position="755"/>
        <end position="776"/>
    </location>
</feature>
<name>A0ABR2ZDH1_9AGAR</name>
<sequence length="871" mass="98490">MTDKYEQPVPQYQATTYDPETKLLEAGGQIYVWSGTRTPPGYLPSPGVTSQLEYSGDFNFKKMGWFDYNHPYLPLIPRCDLLLQTHPAFECLAVKNNRFPVAKKFAGRWIMDPDLANKWDILERWLRNMLKQLIEVGNPGADIMSHFRLWPFPASYGYKKHQGGRQEVQEIAARARDSFLPLIAACTFLISWCRRREAQDNNFDWLSEMTTSALMRSQETKPGHHISWIYDLVHSFAGDINAERVGTILDASEDRTPAYYSLFRDLNMPICTYLGSLTKGTIQHIPDQSPRHITSHQVNTHVQNFRKALPRARDLHTFHDFLQTRNQAETSTKAQGKWSERDVEPPLTGDSLRDAIKSIPVESASGQLRGEHWRDFMRRRKEQNEQLALTESQKHRTTRLNREKQSARHAERGKKGPRVWYWEAQEHGFRVRKQLTREVGKTCWSKYSDQQAIFDSWSNSWDICSEFGDDTSDESDSECVGAVTLQGGVQSSLDQIGGTIESDHGPVGLARESTTLGQVQYTRIHEIGAQVASPGEGRFGGGDVSDGVSAPLLLFIRGEMGDEDPPIPSANQVALLISGGDIPSIQQEFSESLEDIAFARFGFTDDLFELTKEMVLWSDVKELLGNGRWPKNPANERFNETEPRDETRKRLQSFFHSLRSVGPSLTGMSIPTIPSLDLSTPDSDIQARWSHLIALRVLDNGDYFQIRDPGSAFSLLVPDPVTILQMIRQDWGSTVTDVAIELCRHGIPFHTIIRGPLPASRPETTDTEPRIGQRPQDYSPDINDFIAYESARSDFFRSERGRVAVLAGGLTARIAREVIPEEAVVYGPNPTSVVQTGTCLFTEDGSGYWDHVITEEEIDLVCGVYYVQTRK</sequence>
<feature type="region of interest" description="Disordered" evidence="1">
    <location>
        <begin position="327"/>
        <end position="351"/>
    </location>
</feature>
<protein>
    <submittedName>
        <fullName evidence="2">Uncharacterized protein</fullName>
    </submittedName>
</protein>
<dbReference type="EMBL" id="JBBXMP010000211">
    <property type="protein sequence ID" value="KAL0059706.1"/>
    <property type="molecule type" value="Genomic_DNA"/>
</dbReference>
<feature type="region of interest" description="Disordered" evidence="1">
    <location>
        <begin position="384"/>
        <end position="414"/>
    </location>
</feature>
<keyword evidence="3" id="KW-1185">Reference proteome</keyword>